<proteinExistence type="predicted"/>
<dbReference type="PANTHER" id="PTHR48083">
    <property type="entry name" value="MEDIUM-CHAIN SPECIFIC ACYL-COA DEHYDROGENASE, MITOCHONDRIAL-RELATED"/>
    <property type="match status" value="1"/>
</dbReference>
<dbReference type="InterPro" id="IPR013107">
    <property type="entry name" value="Acyl-CoA_DH_C"/>
</dbReference>
<keyword evidence="5" id="KW-1185">Reference proteome</keyword>
<dbReference type="InterPro" id="IPR050741">
    <property type="entry name" value="Acyl-CoA_dehydrogenase"/>
</dbReference>
<dbReference type="InterPro" id="IPR037069">
    <property type="entry name" value="AcylCoA_DH/ox_N_sf"/>
</dbReference>
<evidence type="ECO:0000256" key="2">
    <source>
        <dbReference type="SAM" id="MobiDB-lite"/>
    </source>
</evidence>
<keyword evidence="1" id="KW-0560">Oxidoreductase</keyword>
<protein>
    <submittedName>
        <fullName evidence="4">Acyl-CoA dehydrogenase family protein</fullName>
    </submittedName>
</protein>
<dbReference type="Gene3D" id="1.10.540.10">
    <property type="entry name" value="Acyl-CoA dehydrogenase/oxidase, N-terminal domain"/>
    <property type="match status" value="1"/>
</dbReference>
<feature type="region of interest" description="Disordered" evidence="2">
    <location>
        <begin position="1"/>
        <end position="34"/>
    </location>
</feature>
<dbReference type="EMBL" id="JBHSIT010000006">
    <property type="protein sequence ID" value="MFC4910176.1"/>
    <property type="molecule type" value="Genomic_DNA"/>
</dbReference>
<dbReference type="Proteomes" id="UP001595872">
    <property type="component" value="Unassembled WGS sequence"/>
</dbReference>
<evidence type="ECO:0000313" key="4">
    <source>
        <dbReference type="EMBL" id="MFC4910176.1"/>
    </source>
</evidence>
<evidence type="ECO:0000256" key="1">
    <source>
        <dbReference type="ARBA" id="ARBA00023002"/>
    </source>
</evidence>
<feature type="compositionally biased region" description="Basic and acidic residues" evidence="2">
    <location>
        <begin position="22"/>
        <end position="34"/>
    </location>
</feature>
<name>A0ABV9U3J5_9ACTN</name>
<dbReference type="Gene3D" id="2.40.110.10">
    <property type="entry name" value="Butyryl-CoA Dehydrogenase, subunit A, domain 2"/>
    <property type="match status" value="1"/>
</dbReference>
<feature type="region of interest" description="Disordered" evidence="2">
    <location>
        <begin position="377"/>
        <end position="400"/>
    </location>
</feature>
<reference evidence="5" key="1">
    <citation type="journal article" date="2019" name="Int. J. Syst. Evol. Microbiol.">
        <title>The Global Catalogue of Microorganisms (GCM) 10K type strain sequencing project: providing services to taxonomists for standard genome sequencing and annotation.</title>
        <authorList>
            <consortium name="The Broad Institute Genomics Platform"/>
            <consortium name="The Broad Institute Genome Sequencing Center for Infectious Disease"/>
            <person name="Wu L."/>
            <person name="Ma J."/>
        </authorList>
    </citation>
    <scope>NUCLEOTIDE SEQUENCE [LARGE SCALE GENOMIC DNA]</scope>
    <source>
        <strain evidence="5">KLKA75</strain>
    </source>
</reference>
<organism evidence="4 5">
    <name type="scientific">Actinomadura gamaensis</name>
    <dbReference type="NCBI Taxonomy" id="1763541"/>
    <lineage>
        <taxon>Bacteria</taxon>
        <taxon>Bacillati</taxon>
        <taxon>Actinomycetota</taxon>
        <taxon>Actinomycetes</taxon>
        <taxon>Streptosporangiales</taxon>
        <taxon>Thermomonosporaceae</taxon>
        <taxon>Actinomadura</taxon>
    </lineage>
</organism>
<dbReference type="PIRSF" id="PIRSF016578">
    <property type="entry name" value="HsaA"/>
    <property type="match status" value="1"/>
</dbReference>
<dbReference type="InterPro" id="IPR036250">
    <property type="entry name" value="AcylCo_DH-like_C"/>
</dbReference>
<dbReference type="InterPro" id="IPR046373">
    <property type="entry name" value="Acyl-CoA_Oxase/DH_mid-dom_sf"/>
</dbReference>
<dbReference type="InterPro" id="IPR009100">
    <property type="entry name" value="AcylCoA_DH/oxidase_NM_dom_sf"/>
</dbReference>
<dbReference type="SUPFAM" id="SSF47203">
    <property type="entry name" value="Acyl-CoA dehydrogenase C-terminal domain-like"/>
    <property type="match status" value="1"/>
</dbReference>
<dbReference type="PANTHER" id="PTHR48083:SF19">
    <property type="entry name" value="FLAVIN-DEPENDENT MONOOXYGENASE, OXYGENASE SUBUNIT HSAA"/>
    <property type="match status" value="1"/>
</dbReference>
<dbReference type="Gene3D" id="1.20.140.10">
    <property type="entry name" value="Butyryl-CoA Dehydrogenase, subunit A, domain 3"/>
    <property type="match status" value="1"/>
</dbReference>
<feature type="domain" description="Acyl-CoA dehydrogenase C-terminal" evidence="3">
    <location>
        <begin position="235"/>
        <end position="362"/>
    </location>
</feature>
<dbReference type="RefSeq" id="WP_378258267.1">
    <property type="nucleotide sequence ID" value="NZ_JBHSIT010000006.1"/>
</dbReference>
<gene>
    <name evidence="4" type="ORF">ACFPCY_22870</name>
</gene>
<dbReference type="Pfam" id="PF08028">
    <property type="entry name" value="Acyl-CoA_dh_2"/>
    <property type="match status" value="1"/>
</dbReference>
<comment type="caution">
    <text evidence="4">The sequence shown here is derived from an EMBL/GenBank/DDBJ whole genome shotgun (WGS) entry which is preliminary data.</text>
</comment>
<evidence type="ECO:0000313" key="5">
    <source>
        <dbReference type="Proteomes" id="UP001595872"/>
    </source>
</evidence>
<accession>A0ABV9U3J5</accession>
<dbReference type="SUPFAM" id="SSF56645">
    <property type="entry name" value="Acyl-CoA dehydrogenase NM domain-like"/>
    <property type="match status" value="1"/>
</dbReference>
<sequence length="400" mass="41859">MLAEGRNGRPTPPAVAEAGRVAAEHAERAESERRMPPAVVDAIVGAGFPSHFVPRTWGGREGSFIDFLDIVSVVGEGCASAAWCAALYATLGRMMAHLPLAGQGEVWAGGPDTLIVGAISPNGQVERTAGGWRLTGRWPFTSGADHSDWALVAALAPEGDGRALRYFAVPRREYKVIDTWFNVGMRGTGSNTLVLAGVEVPEHRAFAGDDLWSGKGSPSEASCHNIPFKAVNGLSFVAPALGAAQGALTAWGAWIAEKRDTTGGATRERLTVQMALAHSAGEIDAARLLLGRAAAGADAPGAEPADLRTARNSRDFALAINLLASAVDRLFRAGGARGQAESQALQRAWRDINCAAGHVALRFETSAAEYFDVVTGSGSRLRPDYRSPSAGGSRADAARP</sequence>
<evidence type="ECO:0000259" key="3">
    <source>
        <dbReference type="Pfam" id="PF08028"/>
    </source>
</evidence>